<protein>
    <submittedName>
        <fullName evidence="2">Uncharacterized protein</fullName>
    </submittedName>
</protein>
<gene>
    <name evidence="2" type="ORF">TELCIR_04250</name>
</gene>
<keyword evidence="3" id="KW-1185">Reference proteome</keyword>
<feature type="transmembrane region" description="Helical" evidence="1">
    <location>
        <begin position="87"/>
        <end position="113"/>
    </location>
</feature>
<proteinExistence type="predicted"/>
<dbReference type="AlphaFoldDB" id="A0A2G9UU46"/>
<feature type="transmembrane region" description="Helical" evidence="1">
    <location>
        <begin position="191"/>
        <end position="213"/>
    </location>
</feature>
<sequence length="250" mass="29375">MLALKKWQEALSHQALSMLNWLPYGVKDMKAHYAIKHTRAFMETYTTEQRIRLTLEDFVRNFLLIKELGRTTFGCNHRYNPMNAMTVISLAVTLTICFTVCFGSLILNTWTYVSWRKRRRKGYFVNKENRVGLNFLVDVWTNRRCFIYMGSIVAVTLISVCYRIGARIEVVWEEYRQAYRWLGYTRVIHSYFPMSSFSILIEPYAILIFCGGVRRELASLLRKATYRESRSTLGFASGPWGKRTDHNINL</sequence>
<keyword evidence="1" id="KW-0472">Membrane</keyword>
<name>A0A2G9UU46_TELCI</name>
<dbReference type="EMBL" id="KZ345391">
    <property type="protein sequence ID" value="PIO73761.1"/>
    <property type="molecule type" value="Genomic_DNA"/>
</dbReference>
<reference evidence="2 3" key="1">
    <citation type="submission" date="2015-09" db="EMBL/GenBank/DDBJ databases">
        <title>Draft genome of the parasitic nematode Teladorsagia circumcincta isolate WARC Sus (inbred).</title>
        <authorList>
            <person name="Mitreva M."/>
        </authorList>
    </citation>
    <scope>NUCLEOTIDE SEQUENCE [LARGE SCALE GENOMIC DNA]</scope>
    <source>
        <strain evidence="2 3">S</strain>
    </source>
</reference>
<keyword evidence="1" id="KW-0812">Transmembrane</keyword>
<dbReference type="OrthoDB" id="5872597at2759"/>
<dbReference type="Proteomes" id="UP000230423">
    <property type="component" value="Unassembled WGS sequence"/>
</dbReference>
<organism evidence="2 3">
    <name type="scientific">Teladorsagia circumcincta</name>
    <name type="common">Brown stomach worm</name>
    <name type="synonym">Ostertagia circumcincta</name>
    <dbReference type="NCBI Taxonomy" id="45464"/>
    <lineage>
        <taxon>Eukaryota</taxon>
        <taxon>Metazoa</taxon>
        <taxon>Ecdysozoa</taxon>
        <taxon>Nematoda</taxon>
        <taxon>Chromadorea</taxon>
        <taxon>Rhabditida</taxon>
        <taxon>Rhabditina</taxon>
        <taxon>Rhabditomorpha</taxon>
        <taxon>Strongyloidea</taxon>
        <taxon>Trichostrongylidae</taxon>
        <taxon>Teladorsagia</taxon>
    </lineage>
</organism>
<evidence type="ECO:0000313" key="2">
    <source>
        <dbReference type="EMBL" id="PIO73761.1"/>
    </source>
</evidence>
<evidence type="ECO:0000256" key="1">
    <source>
        <dbReference type="SAM" id="Phobius"/>
    </source>
</evidence>
<keyword evidence="1" id="KW-1133">Transmembrane helix</keyword>
<feature type="transmembrane region" description="Helical" evidence="1">
    <location>
        <begin position="145"/>
        <end position="165"/>
    </location>
</feature>
<accession>A0A2G9UU46</accession>
<evidence type="ECO:0000313" key="3">
    <source>
        <dbReference type="Proteomes" id="UP000230423"/>
    </source>
</evidence>